<dbReference type="Gene3D" id="3.30.2080.10">
    <property type="entry name" value="GH92 mannosidase domain"/>
    <property type="match status" value="1"/>
</dbReference>
<evidence type="ECO:0000313" key="5">
    <source>
        <dbReference type="Proteomes" id="UP000015241"/>
    </source>
</evidence>
<dbReference type="PANTHER" id="PTHR12143:SF43">
    <property type="entry name" value="PUTATIVE-RELATED"/>
    <property type="match status" value="1"/>
</dbReference>
<dbReference type="HOGENOM" id="CLU_003690_2_1_1"/>
<dbReference type="SUPFAM" id="SSF48208">
    <property type="entry name" value="Six-hairpin glycosidases"/>
    <property type="match status" value="1"/>
</dbReference>
<dbReference type="Gene3D" id="1.20.1610.10">
    <property type="entry name" value="alpha-1,2-mannosidases domains"/>
    <property type="match status" value="1"/>
</dbReference>
<protein>
    <recommendedName>
        <fullName evidence="6">Glycoside hydrolase family 92 protein</fullName>
    </recommendedName>
</protein>
<dbReference type="InterPro" id="IPR041371">
    <property type="entry name" value="GH92_N"/>
</dbReference>
<dbReference type="Gene3D" id="1.20.1050.60">
    <property type="entry name" value="alpha-1,2-mannosidase"/>
    <property type="match status" value="1"/>
</dbReference>
<dbReference type="GO" id="GO:0005975">
    <property type="term" value="P:carbohydrate metabolic process"/>
    <property type="evidence" value="ECO:0007669"/>
    <property type="project" value="InterPro"/>
</dbReference>
<dbReference type="GO" id="GO:0000224">
    <property type="term" value="F:peptide-N4-(N-acetyl-beta-glucosaminyl)asparagine amidase activity"/>
    <property type="evidence" value="ECO:0007669"/>
    <property type="project" value="TreeGrafter"/>
</dbReference>
<dbReference type="InterPro" id="IPR050883">
    <property type="entry name" value="PNGase"/>
</dbReference>
<gene>
    <name evidence="4" type="ORF">FOMPIDRAFT_55791</name>
</gene>
<dbReference type="InterPro" id="IPR014718">
    <property type="entry name" value="GH-type_carb-bd"/>
</dbReference>
<dbReference type="EMBL" id="KE504154">
    <property type="protein sequence ID" value="EPS99723.1"/>
    <property type="molecule type" value="Genomic_DNA"/>
</dbReference>
<dbReference type="InterPro" id="IPR012939">
    <property type="entry name" value="Glyco_hydro_92"/>
</dbReference>
<evidence type="ECO:0000259" key="2">
    <source>
        <dbReference type="Pfam" id="PF07971"/>
    </source>
</evidence>
<dbReference type="GO" id="GO:0030246">
    <property type="term" value="F:carbohydrate binding"/>
    <property type="evidence" value="ECO:0007669"/>
    <property type="project" value="InterPro"/>
</dbReference>
<feature type="domain" description="Glycosyl hydrolase family 92 N-terminal" evidence="3">
    <location>
        <begin position="37"/>
        <end position="295"/>
    </location>
</feature>
<dbReference type="STRING" id="743788.S8E8U3"/>
<keyword evidence="5" id="KW-1185">Reference proteome</keyword>
<dbReference type="OrthoDB" id="449263at2759"/>
<evidence type="ECO:0000256" key="1">
    <source>
        <dbReference type="SAM" id="SignalP"/>
    </source>
</evidence>
<dbReference type="AlphaFoldDB" id="S8E8U3"/>
<dbReference type="Pfam" id="PF17678">
    <property type="entry name" value="Glyco_hydro_92N"/>
    <property type="match status" value="1"/>
</dbReference>
<dbReference type="InParanoid" id="S8E8U3"/>
<evidence type="ECO:0000259" key="3">
    <source>
        <dbReference type="Pfam" id="PF17678"/>
    </source>
</evidence>
<reference evidence="4 5" key="1">
    <citation type="journal article" date="2012" name="Science">
        <title>The Paleozoic origin of enzymatic lignin decomposition reconstructed from 31 fungal genomes.</title>
        <authorList>
            <person name="Floudas D."/>
            <person name="Binder M."/>
            <person name="Riley R."/>
            <person name="Barry K."/>
            <person name="Blanchette R.A."/>
            <person name="Henrissat B."/>
            <person name="Martinez A.T."/>
            <person name="Otillar R."/>
            <person name="Spatafora J.W."/>
            <person name="Yadav J.S."/>
            <person name="Aerts A."/>
            <person name="Benoit I."/>
            <person name="Boyd A."/>
            <person name="Carlson A."/>
            <person name="Copeland A."/>
            <person name="Coutinho P.M."/>
            <person name="de Vries R.P."/>
            <person name="Ferreira P."/>
            <person name="Findley K."/>
            <person name="Foster B."/>
            <person name="Gaskell J."/>
            <person name="Glotzer D."/>
            <person name="Gorecki P."/>
            <person name="Heitman J."/>
            <person name="Hesse C."/>
            <person name="Hori C."/>
            <person name="Igarashi K."/>
            <person name="Jurgens J.A."/>
            <person name="Kallen N."/>
            <person name="Kersten P."/>
            <person name="Kohler A."/>
            <person name="Kuees U."/>
            <person name="Kumar T.K.A."/>
            <person name="Kuo A."/>
            <person name="LaButti K."/>
            <person name="Larrondo L.F."/>
            <person name="Lindquist E."/>
            <person name="Ling A."/>
            <person name="Lombard V."/>
            <person name="Lucas S."/>
            <person name="Lundell T."/>
            <person name="Martin R."/>
            <person name="McLaughlin D.J."/>
            <person name="Morgenstern I."/>
            <person name="Morin E."/>
            <person name="Murat C."/>
            <person name="Nagy L.G."/>
            <person name="Nolan M."/>
            <person name="Ohm R.A."/>
            <person name="Patyshakuliyeva A."/>
            <person name="Rokas A."/>
            <person name="Ruiz-Duenas F.J."/>
            <person name="Sabat G."/>
            <person name="Salamov A."/>
            <person name="Samejima M."/>
            <person name="Schmutz J."/>
            <person name="Slot J.C."/>
            <person name="St John F."/>
            <person name="Stenlid J."/>
            <person name="Sun H."/>
            <person name="Sun S."/>
            <person name="Syed K."/>
            <person name="Tsang A."/>
            <person name="Wiebenga A."/>
            <person name="Young D."/>
            <person name="Pisabarro A."/>
            <person name="Eastwood D.C."/>
            <person name="Martin F."/>
            <person name="Cullen D."/>
            <person name="Grigoriev I.V."/>
            <person name="Hibbett D.S."/>
        </authorList>
    </citation>
    <scope>NUCLEOTIDE SEQUENCE</scope>
    <source>
        <strain evidence="5">FP-58527</strain>
    </source>
</reference>
<dbReference type="PANTHER" id="PTHR12143">
    <property type="entry name" value="PEPTIDE N-GLYCANASE PNGASE -RELATED"/>
    <property type="match status" value="1"/>
</dbReference>
<organism evidence="4 5">
    <name type="scientific">Fomitopsis schrenkii</name>
    <name type="common">Brown rot fungus</name>
    <dbReference type="NCBI Taxonomy" id="2126942"/>
    <lineage>
        <taxon>Eukaryota</taxon>
        <taxon>Fungi</taxon>
        <taxon>Dikarya</taxon>
        <taxon>Basidiomycota</taxon>
        <taxon>Agaricomycotina</taxon>
        <taxon>Agaricomycetes</taxon>
        <taxon>Polyporales</taxon>
        <taxon>Fomitopsis</taxon>
    </lineage>
</organism>
<evidence type="ECO:0008006" key="6">
    <source>
        <dbReference type="Google" id="ProtNLM"/>
    </source>
</evidence>
<dbReference type="Proteomes" id="UP000015241">
    <property type="component" value="Unassembled WGS sequence"/>
</dbReference>
<name>S8E8U3_FOMSC</name>
<evidence type="ECO:0000313" key="4">
    <source>
        <dbReference type="EMBL" id="EPS99723.1"/>
    </source>
</evidence>
<dbReference type="eggNOG" id="ENOG502QU8M">
    <property type="taxonomic scope" value="Eukaryota"/>
</dbReference>
<keyword evidence="1" id="KW-0732">Signal</keyword>
<sequence length="775" mass="84184">MKLRTTVLIAVFSTVARAGLDIPSAFKEPPSDEVDAVNPLIGNGGNSADNSGGMIPSTAPPFAMTRWVAQTTENCVSVTPYNYTHTSIHGFQGTHQPAIWMGESGQVVVSPGIGAVKQAFQDRGMDIVHDGDERMEAVSVNYYAVLTQASKADGGGILKTEMSASSRVGHLRFTFPANASTPYVFLEATRPAVIGSPETEVGTWVIYPTGSVTVDPLNNEICGRNSERQDEDIGPNPAPSFAGYFCARFNTSFASHGIAHNGTITDGAQSGEGPMLGAYARFDGATVVDVRVGVSFISINQARNNIDNEIPYGTTLEQTAQATRELWIEKLGRIQVEGATADQRAILYTGIFHTMQYPYEQDEDGQYYSGYDDTVHEGDSYTGYSNWDVYRAQWAWLILLAPERLPGMVRSMLQDYLEGGWLPMWKNIVETNIMVRCSMVPFLVAVGTHVDSMVAEAAIKNVTGFDLDTAYAAVYKDATVPPVDDWTISYYDRQMGVGYAVRAGLSSMYEERGWVANDIHSESASRTLDYAYDDSAVATLAELLGHTENATFFRNRSQINPFSIFNNDTGFMEARNVSGAWAGEDEGWAEGDMWIYTFDVLQDVPGLIAHRGGNASFVAFLDEHFDGGHNDQTNEASAASKGQARLRQIAEANYNSSVNGLSGNDDCGQTSAWYIFGALGFYPVDPVSATYVVGTPFFDKVTVSFPNAIQPLVISAPGAPTQPYIKSLTVNGVPRDQPVLAHQDIANGGEIVFEMSDEPQEWGSATLVGGRLSMR</sequence>
<dbReference type="GO" id="GO:0005634">
    <property type="term" value="C:nucleus"/>
    <property type="evidence" value="ECO:0007669"/>
    <property type="project" value="TreeGrafter"/>
</dbReference>
<dbReference type="Pfam" id="PF07971">
    <property type="entry name" value="Glyco_hydro_92"/>
    <property type="match status" value="1"/>
</dbReference>
<feature type="signal peptide" evidence="1">
    <location>
        <begin position="1"/>
        <end position="18"/>
    </location>
</feature>
<feature type="chain" id="PRO_5004550081" description="Glycoside hydrolase family 92 protein" evidence="1">
    <location>
        <begin position="19"/>
        <end position="775"/>
    </location>
</feature>
<dbReference type="InterPro" id="IPR008928">
    <property type="entry name" value="6-hairpin_glycosidase_sf"/>
</dbReference>
<dbReference type="Gene3D" id="2.70.98.10">
    <property type="match status" value="1"/>
</dbReference>
<accession>S8E8U3</accession>
<proteinExistence type="predicted"/>
<feature type="domain" description="Glycosyl hydrolase family 92" evidence="2">
    <location>
        <begin position="301"/>
        <end position="757"/>
    </location>
</feature>
<dbReference type="GO" id="GO:0006516">
    <property type="term" value="P:glycoprotein catabolic process"/>
    <property type="evidence" value="ECO:0007669"/>
    <property type="project" value="TreeGrafter"/>
</dbReference>
<dbReference type="GO" id="GO:0005829">
    <property type="term" value="C:cytosol"/>
    <property type="evidence" value="ECO:0007669"/>
    <property type="project" value="TreeGrafter"/>
</dbReference>